<keyword evidence="2" id="KW-1185">Reference proteome</keyword>
<evidence type="ECO:0000313" key="1">
    <source>
        <dbReference type="EMBL" id="KAL3877900.1"/>
    </source>
</evidence>
<protein>
    <submittedName>
        <fullName evidence="1">Uncharacterized protein</fullName>
    </submittedName>
</protein>
<name>A0ABD3WZB3_SINWO</name>
<gene>
    <name evidence="1" type="ORF">ACJMK2_035543</name>
</gene>
<evidence type="ECO:0000313" key="2">
    <source>
        <dbReference type="Proteomes" id="UP001634394"/>
    </source>
</evidence>
<organism evidence="1 2">
    <name type="scientific">Sinanodonta woodiana</name>
    <name type="common">Chinese pond mussel</name>
    <name type="synonym">Anodonta woodiana</name>
    <dbReference type="NCBI Taxonomy" id="1069815"/>
    <lineage>
        <taxon>Eukaryota</taxon>
        <taxon>Metazoa</taxon>
        <taxon>Spiralia</taxon>
        <taxon>Lophotrochozoa</taxon>
        <taxon>Mollusca</taxon>
        <taxon>Bivalvia</taxon>
        <taxon>Autobranchia</taxon>
        <taxon>Heteroconchia</taxon>
        <taxon>Palaeoheterodonta</taxon>
        <taxon>Unionida</taxon>
        <taxon>Unionoidea</taxon>
        <taxon>Unionidae</taxon>
        <taxon>Unioninae</taxon>
        <taxon>Sinanodonta</taxon>
    </lineage>
</organism>
<comment type="caution">
    <text evidence="1">The sequence shown here is derived from an EMBL/GenBank/DDBJ whole genome shotgun (WGS) entry which is preliminary data.</text>
</comment>
<dbReference type="Proteomes" id="UP001634394">
    <property type="component" value="Unassembled WGS sequence"/>
</dbReference>
<proteinExistence type="predicted"/>
<dbReference type="AlphaFoldDB" id="A0ABD3WZB3"/>
<sequence>MESELNRRTVETMTLKDIVAKTNISEETFKNDDEKVKLYTGLPSFVVLMTLFNFIEPDLTQSANICCALTNMCKSVVPFD</sequence>
<accession>A0ABD3WZB3</accession>
<reference evidence="1 2" key="1">
    <citation type="submission" date="2024-11" db="EMBL/GenBank/DDBJ databases">
        <title>Chromosome-level genome assembly of the freshwater bivalve Anodonta woodiana.</title>
        <authorList>
            <person name="Chen X."/>
        </authorList>
    </citation>
    <scope>NUCLEOTIDE SEQUENCE [LARGE SCALE GENOMIC DNA]</scope>
    <source>
        <strain evidence="1">MN2024</strain>
        <tissue evidence="1">Gills</tissue>
    </source>
</reference>
<dbReference type="EMBL" id="JBJQND010000005">
    <property type="protein sequence ID" value="KAL3877900.1"/>
    <property type="molecule type" value="Genomic_DNA"/>
</dbReference>